<dbReference type="InterPro" id="IPR015894">
    <property type="entry name" value="Guanylate-bd_N"/>
</dbReference>
<dbReference type="EMBL" id="UXUI01011003">
    <property type="protein sequence ID" value="VDD95865.1"/>
    <property type="molecule type" value="Genomic_DNA"/>
</dbReference>
<protein>
    <submittedName>
        <fullName evidence="4">GBP domain-containing protein</fullName>
    </submittedName>
</protein>
<dbReference type="GO" id="GO:0005525">
    <property type="term" value="F:GTP binding"/>
    <property type="evidence" value="ECO:0007669"/>
    <property type="project" value="InterPro"/>
</dbReference>
<name>A0A0N4VKC0_ENTVE</name>
<dbReference type="InterPro" id="IPR027417">
    <property type="entry name" value="P-loop_NTPase"/>
</dbReference>
<keyword evidence="3" id="KW-1185">Reference proteome</keyword>
<proteinExistence type="predicted"/>
<dbReference type="Gene3D" id="3.40.50.300">
    <property type="entry name" value="P-loop containing nucleotide triphosphate hydrolases"/>
    <property type="match status" value="2"/>
</dbReference>
<reference evidence="2 3" key="2">
    <citation type="submission" date="2018-10" db="EMBL/GenBank/DDBJ databases">
        <authorList>
            <consortium name="Pathogen Informatics"/>
        </authorList>
    </citation>
    <scope>NUCLEOTIDE SEQUENCE [LARGE SCALE GENOMIC DNA]</scope>
</reference>
<organism evidence="4">
    <name type="scientific">Enterobius vermicularis</name>
    <name type="common">Human pinworm</name>
    <dbReference type="NCBI Taxonomy" id="51028"/>
    <lineage>
        <taxon>Eukaryota</taxon>
        <taxon>Metazoa</taxon>
        <taxon>Ecdysozoa</taxon>
        <taxon>Nematoda</taxon>
        <taxon>Chromadorea</taxon>
        <taxon>Rhabditida</taxon>
        <taxon>Spirurina</taxon>
        <taxon>Oxyuridomorpha</taxon>
        <taxon>Oxyuroidea</taxon>
        <taxon>Oxyuridae</taxon>
        <taxon>Enterobius</taxon>
    </lineage>
</organism>
<evidence type="ECO:0000313" key="3">
    <source>
        <dbReference type="Proteomes" id="UP000274131"/>
    </source>
</evidence>
<dbReference type="PANTHER" id="PTHR10751">
    <property type="entry name" value="GUANYLATE BINDING PROTEIN"/>
    <property type="match status" value="1"/>
</dbReference>
<dbReference type="Pfam" id="PF02263">
    <property type="entry name" value="GBP"/>
    <property type="match status" value="1"/>
</dbReference>
<dbReference type="GO" id="GO:0003924">
    <property type="term" value="F:GTPase activity"/>
    <property type="evidence" value="ECO:0007669"/>
    <property type="project" value="InterPro"/>
</dbReference>
<sequence>MVLSIAVVHALEKVTCSTFFCNTYTPVGRIVKAATGLILLTLLWDLVQEEEVIGRLMNRRGETVALFLMDSEGFFAAELTWDDCAIIFALTNLLSSVQYSLSNKFIPAISFCNIGFTRLFKAYWIDDEEHLYGFQRDTVYYEKMSNSEKARKQRRDMCTAVESCFKTIACTLLHHPKIKVAKAKYPCAIEPRKEFLQQVKVLVEILFAPEHVTIKKNGNDEITCVELLELPRQYVLLFSKSGISTPESLYKRAERGGAEVIEKEFANSHEKAQRIALERFRSATELYKFKQPGDLKQGLEKMGKVVEILRKYQGSHLFEMGKLNCLIGLKWHLAEQLAVLNRNLLKISLSKSLLKTLLQFIKERSIGEISPEAVKTKHDCVKENCIKLMKDEIKEITFGLSDVLLKRTKSFFEGCIPQTAANAELTLDHNSDATGPAEEKFFWEQPKSAVVITT</sequence>
<evidence type="ECO:0000313" key="4">
    <source>
        <dbReference type="WBParaSite" id="EVEC_0001130801-mRNA-1"/>
    </source>
</evidence>
<accession>A0A0N4VKC0</accession>
<gene>
    <name evidence="2" type="ORF">EVEC_LOCUS10616</name>
</gene>
<reference evidence="4" key="1">
    <citation type="submission" date="2017-02" db="UniProtKB">
        <authorList>
            <consortium name="WormBaseParasite"/>
        </authorList>
    </citation>
    <scope>IDENTIFICATION</scope>
</reference>
<dbReference type="AlphaFoldDB" id="A0A0N4VKC0"/>
<feature type="domain" description="Guanylate-binding protein N-terminal" evidence="1">
    <location>
        <begin position="58"/>
        <end position="99"/>
    </location>
</feature>
<dbReference type="WBParaSite" id="EVEC_0001130801-mRNA-1">
    <property type="protein sequence ID" value="EVEC_0001130801-mRNA-1"/>
    <property type="gene ID" value="EVEC_0001130801"/>
</dbReference>
<dbReference type="Proteomes" id="UP000274131">
    <property type="component" value="Unassembled WGS sequence"/>
</dbReference>
<evidence type="ECO:0000313" key="2">
    <source>
        <dbReference type="EMBL" id="VDD95865.1"/>
    </source>
</evidence>
<evidence type="ECO:0000259" key="1">
    <source>
        <dbReference type="Pfam" id="PF02263"/>
    </source>
</evidence>